<proteinExistence type="predicted"/>
<dbReference type="Proteomes" id="UP001420932">
    <property type="component" value="Unassembled WGS sequence"/>
</dbReference>
<accession>A0AAP0DWL7</accession>
<evidence type="ECO:0000313" key="2">
    <source>
        <dbReference type="Proteomes" id="UP001420932"/>
    </source>
</evidence>
<reference evidence="1 2" key="1">
    <citation type="submission" date="2024-01" db="EMBL/GenBank/DDBJ databases">
        <title>Genome assemblies of Stephania.</title>
        <authorList>
            <person name="Yang L."/>
        </authorList>
    </citation>
    <scope>NUCLEOTIDE SEQUENCE [LARGE SCALE GENOMIC DNA]</scope>
    <source>
        <strain evidence="1">YNDBR</strain>
        <tissue evidence="1">Leaf</tissue>
    </source>
</reference>
<comment type="caution">
    <text evidence="1">The sequence shown here is derived from an EMBL/GenBank/DDBJ whole genome shotgun (WGS) entry which is preliminary data.</text>
</comment>
<dbReference type="EMBL" id="JBBNAF010000029">
    <property type="protein sequence ID" value="KAK9082341.1"/>
    <property type="molecule type" value="Genomic_DNA"/>
</dbReference>
<dbReference type="AlphaFoldDB" id="A0AAP0DWL7"/>
<evidence type="ECO:0000313" key="1">
    <source>
        <dbReference type="EMBL" id="KAK9082341.1"/>
    </source>
</evidence>
<name>A0AAP0DWL7_9MAGN</name>
<sequence length="252" mass="28299">MDRIQMMESSPLHPLLVRMLLPLERRNELRLDSEWTHSVGLGSYLVPLMVEMDDFGSTLSSFYTRRWSFPIRDRTRAYHVKGGSKPPLELPFVGLEIARGHHLLDSFLRCSREREAELARYLPRPVEVERITSLAYCKSISWIPWDGTSERAGDHFDSPSYRLPSDGITSNGVPVLAVGGRGITIDLILRNNIDRPGLPSLISKERLGIGEAMGDDCYERGPVFLSRDAFTAPFPALLGSESRAWDATGTNV</sequence>
<protein>
    <submittedName>
        <fullName evidence="1">Uncharacterized protein</fullName>
    </submittedName>
</protein>
<gene>
    <name evidence="1" type="ORF">Syun_031971</name>
</gene>
<keyword evidence="2" id="KW-1185">Reference proteome</keyword>
<organism evidence="1 2">
    <name type="scientific">Stephania yunnanensis</name>
    <dbReference type="NCBI Taxonomy" id="152371"/>
    <lineage>
        <taxon>Eukaryota</taxon>
        <taxon>Viridiplantae</taxon>
        <taxon>Streptophyta</taxon>
        <taxon>Embryophyta</taxon>
        <taxon>Tracheophyta</taxon>
        <taxon>Spermatophyta</taxon>
        <taxon>Magnoliopsida</taxon>
        <taxon>Ranunculales</taxon>
        <taxon>Menispermaceae</taxon>
        <taxon>Menispermoideae</taxon>
        <taxon>Cissampelideae</taxon>
        <taxon>Stephania</taxon>
    </lineage>
</organism>